<evidence type="ECO:0000313" key="9">
    <source>
        <dbReference type="Proteomes" id="UP000190834"/>
    </source>
</evidence>
<organism evidence="8 9">
    <name type="scientific">Vibrio cincinnatiensis DSM 19608</name>
    <dbReference type="NCBI Taxonomy" id="1123491"/>
    <lineage>
        <taxon>Bacteria</taxon>
        <taxon>Pseudomonadati</taxon>
        <taxon>Pseudomonadota</taxon>
        <taxon>Gammaproteobacteria</taxon>
        <taxon>Vibrionales</taxon>
        <taxon>Vibrionaceae</taxon>
        <taxon>Vibrio</taxon>
    </lineage>
</organism>
<keyword evidence="5 6" id="KW-0472">Membrane</keyword>
<evidence type="ECO:0000256" key="3">
    <source>
        <dbReference type="ARBA" id="ARBA00022692"/>
    </source>
</evidence>
<feature type="transmembrane region" description="Helical" evidence="6">
    <location>
        <begin position="290"/>
        <end position="309"/>
    </location>
</feature>
<dbReference type="STRING" id="1123491.SAMN02745782_00322"/>
<dbReference type="GO" id="GO:0005886">
    <property type="term" value="C:plasma membrane"/>
    <property type="evidence" value="ECO:0007669"/>
    <property type="project" value="UniProtKB-SubCell"/>
</dbReference>
<dbReference type="Gene3D" id="3.40.1710.10">
    <property type="entry name" value="abc type-2 transporter like domain"/>
    <property type="match status" value="1"/>
</dbReference>
<dbReference type="Proteomes" id="UP000190834">
    <property type="component" value="Unassembled WGS sequence"/>
</dbReference>
<dbReference type="PANTHER" id="PTHR30294">
    <property type="entry name" value="MEMBRANE COMPONENT OF ABC TRANSPORTER YHHJ-RELATED"/>
    <property type="match status" value="1"/>
</dbReference>
<proteinExistence type="predicted"/>
<evidence type="ECO:0000313" key="8">
    <source>
        <dbReference type="EMBL" id="SJZ46360.1"/>
    </source>
</evidence>
<evidence type="ECO:0000256" key="4">
    <source>
        <dbReference type="ARBA" id="ARBA00022989"/>
    </source>
</evidence>
<keyword evidence="4 6" id="KW-1133">Transmembrane helix</keyword>
<comment type="subcellular location">
    <subcellularLocation>
        <location evidence="1">Cell membrane</location>
        <topology evidence="1">Multi-pass membrane protein</topology>
    </subcellularLocation>
</comment>
<feature type="transmembrane region" description="Helical" evidence="6">
    <location>
        <begin position="227"/>
        <end position="249"/>
    </location>
</feature>
<dbReference type="InterPro" id="IPR013525">
    <property type="entry name" value="ABC2_TM"/>
</dbReference>
<name>A0A1T4KVF6_VIBCI</name>
<sequence>MRNSLPSQWQLLRHDHWLLSCLTWVPILLGALLWWIFSQGVLQNLPIGVVDLSHSQLSRQLTRDLEATSTLSVTRQYQSIEEAKKDLVTSQIYAYVIIPSQFDKEIYRGEKPKVTTFYNSQYILVGRLINSAILQAQGTLNAQLEGIKTLAHGNQTSLSAMGQAVPVRTQMTPLFNKNNHYTQFLVSAAVPAVWQILIVVTTIMILSANYREYGLTHWLGERPLRHLASTLTPYSVIFLLQGVIFLVCFYRLMQWPMHGSLFVIIFAQIITVVACIIMGALFYFLTLDPARAMSFAGAFTAPSFAFMGVTFPASDMNNLALIWRSLLPISHYIEVQLTQVNYGLYASESLQHLIPMMGYSIPLLLTLALIRKHQTKEVQSRGNHDLV</sequence>
<feature type="domain" description="ABC-2 type transporter transmembrane" evidence="7">
    <location>
        <begin position="17"/>
        <end position="365"/>
    </location>
</feature>
<dbReference type="PANTHER" id="PTHR30294:SF47">
    <property type="entry name" value="INNER MEMBRANE TRANSPORT PERMEASE YHHJ"/>
    <property type="match status" value="1"/>
</dbReference>
<evidence type="ECO:0000256" key="5">
    <source>
        <dbReference type="ARBA" id="ARBA00023136"/>
    </source>
</evidence>
<keyword evidence="9" id="KW-1185">Reference proteome</keyword>
<dbReference type="Pfam" id="PF12698">
    <property type="entry name" value="ABC2_membrane_3"/>
    <property type="match status" value="1"/>
</dbReference>
<reference evidence="9" key="1">
    <citation type="submission" date="2017-02" db="EMBL/GenBank/DDBJ databases">
        <authorList>
            <person name="Varghese N."/>
            <person name="Submissions S."/>
        </authorList>
    </citation>
    <scope>NUCLEOTIDE SEQUENCE [LARGE SCALE GENOMIC DNA]</scope>
    <source>
        <strain evidence="9">DSM 19608</strain>
    </source>
</reference>
<dbReference type="RefSeq" id="WP_078924739.1">
    <property type="nucleotide sequence ID" value="NZ_FUXB01000002.1"/>
</dbReference>
<evidence type="ECO:0000256" key="6">
    <source>
        <dbReference type="SAM" id="Phobius"/>
    </source>
</evidence>
<keyword evidence="3 6" id="KW-0812">Transmembrane</keyword>
<evidence type="ECO:0000256" key="2">
    <source>
        <dbReference type="ARBA" id="ARBA00022475"/>
    </source>
</evidence>
<evidence type="ECO:0000259" key="7">
    <source>
        <dbReference type="Pfam" id="PF12698"/>
    </source>
</evidence>
<dbReference type="OrthoDB" id="9803577at2"/>
<dbReference type="EMBL" id="FUXB01000002">
    <property type="protein sequence ID" value="SJZ46360.1"/>
    <property type="molecule type" value="Genomic_DNA"/>
</dbReference>
<dbReference type="AlphaFoldDB" id="A0A1T4KVF6"/>
<evidence type="ECO:0000256" key="1">
    <source>
        <dbReference type="ARBA" id="ARBA00004651"/>
    </source>
</evidence>
<accession>A0A1T4KVF6</accession>
<dbReference type="InterPro" id="IPR051449">
    <property type="entry name" value="ABC-2_transporter_component"/>
</dbReference>
<dbReference type="GeneID" id="70583457"/>
<feature type="transmembrane region" description="Helical" evidence="6">
    <location>
        <begin position="16"/>
        <end position="37"/>
    </location>
</feature>
<feature type="transmembrane region" description="Helical" evidence="6">
    <location>
        <begin position="261"/>
        <end position="284"/>
    </location>
</feature>
<keyword evidence="2" id="KW-1003">Cell membrane</keyword>
<feature type="transmembrane region" description="Helical" evidence="6">
    <location>
        <begin position="184"/>
        <end position="207"/>
    </location>
</feature>
<dbReference type="GO" id="GO:0140359">
    <property type="term" value="F:ABC-type transporter activity"/>
    <property type="evidence" value="ECO:0007669"/>
    <property type="project" value="InterPro"/>
</dbReference>
<gene>
    <name evidence="8" type="ORF">SAMN02745782_00322</name>
</gene>
<protein>
    <submittedName>
        <fullName evidence="8">ABC-2 type transport system permease protein</fullName>
    </submittedName>
</protein>